<keyword evidence="1" id="KW-0812">Transmembrane</keyword>
<feature type="signal peptide" evidence="2">
    <location>
        <begin position="1"/>
        <end position="17"/>
    </location>
</feature>
<sequence length="347" mass="37693">MIAALLILLFAICIASADVAFDVTYLTSPSDSFYVPADKSTGVDIHARYVYAYSGKEHTEMTIEYCISGDKITVSHGMCNGGVVTIEDTIAEIHYDDSNYHEHVSVVTPIYTHDSTNCWVVQYDTDATDTCYGSDSYGFTLTYETGVYDTQTVSLTAGADTFATSRYVPFQYDTWAIHPEGLESIDIRCKGVSGFSGYVGVYAAHCEGQGEDVEVTEMELKDARYGVAHLRESFSLNTEPGTDQNCVAVTIETEQDYSDDYDVLVSMSCSYTSNVSDGSDTTGTPWWQYALVGMVGIVSLGTIVSLCLCVCYSRQGKGSGNGGSAPPVYNPKLDAVQYETQPLLGNV</sequence>
<evidence type="ECO:0000313" key="4">
    <source>
        <dbReference type="Proteomes" id="UP000265618"/>
    </source>
</evidence>
<name>A0A9K3GJI7_9EUKA</name>
<accession>A0A9K3GJI7</accession>
<comment type="caution">
    <text evidence="3">The sequence shown here is derived from an EMBL/GenBank/DDBJ whole genome shotgun (WGS) entry which is preliminary data.</text>
</comment>
<keyword evidence="4" id="KW-1185">Reference proteome</keyword>
<feature type="transmembrane region" description="Helical" evidence="1">
    <location>
        <begin position="286"/>
        <end position="312"/>
    </location>
</feature>
<dbReference type="EMBL" id="BDIP01001544">
    <property type="protein sequence ID" value="GIQ84615.1"/>
    <property type="molecule type" value="Genomic_DNA"/>
</dbReference>
<keyword evidence="1" id="KW-1133">Transmembrane helix</keyword>
<proteinExistence type="predicted"/>
<dbReference type="AlphaFoldDB" id="A0A9K3GJI7"/>
<feature type="chain" id="PRO_5039895797" evidence="2">
    <location>
        <begin position="18"/>
        <end position="347"/>
    </location>
</feature>
<reference evidence="3 4" key="1">
    <citation type="journal article" date="2018" name="PLoS ONE">
        <title>The draft genome of Kipferlia bialata reveals reductive genome evolution in fornicate parasites.</title>
        <authorList>
            <person name="Tanifuji G."/>
            <person name="Takabayashi S."/>
            <person name="Kume K."/>
            <person name="Takagi M."/>
            <person name="Nakayama T."/>
            <person name="Kamikawa R."/>
            <person name="Inagaki Y."/>
            <person name="Hashimoto T."/>
        </authorList>
    </citation>
    <scope>NUCLEOTIDE SEQUENCE [LARGE SCALE GENOMIC DNA]</scope>
    <source>
        <strain evidence="3">NY0173</strain>
    </source>
</reference>
<evidence type="ECO:0000313" key="3">
    <source>
        <dbReference type="EMBL" id="GIQ84615.1"/>
    </source>
</evidence>
<gene>
    <name evidence="3" type="ORF">KIPB_006146</name>
</gene>
<protein>
    <submittedName>
        <fullName evidence="3">Uncharacterized protein</fullName>
    </submittedName>
</protein>
<organism evidence="3 4">
    <name type="scientific">Kipferlia bialata</name>
    <dbReference type="NCBI Taxonomy" id="797122"/>
    <lineage>
        <taxon>Eukaryota</taxon>
        <taxon>Metamonada</taxon>
        <taxon>Carpediemonas-like organisms</taxon>
        <taxon>Kipferlia</taxon>
    </lineage>
</organism>
<evidence type="ECO:0000256" key="1">
    <source>
        <dbReference type="SAM" id="Phobius"/>
    </source>
</evidence>
<dbReference type="Proteomes" id="UP000265618">
    <property type="component" value="Unassembled WGS sequence"/>
</dbReference>
<keyword evidence="1" id="KW-0472">Membrane</keyword>
<keyword evidence="2" id="KW-0732">Signal</keyword>
<evidence type="ECO:0000256" key="2">
    <source>
        <dbReference type="SAM" id="SignalP"/>
    </source>
</evidence>